<sequence>MLSDKSAGRTQLAPTTPEFAQLEYDLQLTLHSSTVRVVASYAISNPHVSGQFERRSKDILVLPAWIDSSAFGGINTEEDVVRRGFRLPPPSQGLRFTVGRIDSAVSTDVGGDTLISASTTPGKTLRKAMLCLVAVGRSFVADETMAENEPIPVGYDSFHIQDPTLLADAQPKQKAYEHTYFIKNPAQVLPQYIVHYDYDPLKEKQSREKAMCDNCEDELATVYCTADAANLCNKCDTLLHQTKLASRHTRSAIGQKGTDVFGNCRHHPEKSIEFFCSLCHVPVCVFCKMVGNHANGEAARHQLVSVTEAYHSVLQEAQVADPILQSRRTEITNQISAVNSRARSVEKMGSQIEQQVEEMYQRAMRELKLIIQSKLTILLGDELELRRQIGEIDRLEEFLKYQQFGDATTYLFSWSRHQNFRAALHDFKYFQNEIDVQLDAKVSGSISVVVDQDKLPNTMMTPQLQIQQQQQPLQPPQQQQQIQTQQGMIGGRVLGMGVSHKLQAQNHQRRVQRRTSDFFAEALGSFDQVHIGQGSTLDEDDMDHMSGVYRHD</sequence>
<dbReference type="CDD" id="cd19756">
    <property type="entry name" value="Bbox2"/>
    <property type="match status" value="1"/>
</dbReference>
<comment type="caution">
    <text evidence="6">The sequence shown here is derived from an EMBL/GenBank/DDBJ whole genome shotgun (WGS) entry which is preliminary data.</text>
</comment>
<organism evidence="6 7">
    <name type="scientific">Batrachochytrium salamandrivorans</name>
    <dbReference type="NCBI Taxonomy" id="1357716"/>
    <lineage>
        <taxon>Eukaryota</taxon>
        <taxon>Fungi</taxon>
        <taxon>Fungi incertae sedis</taxon>
        <taxon>Chytridiomycota</taxon>
        <taxon>Chytridiomycota incertae sedis</taxon>
        <taxon>Chytridiomycetes</taxon>
        <taxon>Rhizophydiales</taxon>
        <taxon>Rhizophydiales incertae sedis</taxon>
        <taxon>Batrachochytrium</taxon>
    </lineage>
</organism>
<evidence type="ECO:0000313" key="7">
    <source>
        <dbReference type="Proteomes" id="UP001648503"/>
    </source>
</evidence>
<name>A0ABQ8F6H7_9FUNG</name>
<dbReference type="InterPro" id="IPR047153">
    <property type="entry name" value="TRIM45/56/19-like"/>
</dbReference>
<dbReference type="InterPro" id="IPR049808">
    <property type="entry name" value="CONSTANS-like_Bbox1"/>
</dbReference>
<evidence type="ECO:0000256" key="1">
    <source>
        <dbReference type="ARBA" id="ARBA00022723"/>
    </source>
</evidence>
<keyword evidence="7" id="KW-1185">Reference proteome</keyword>
<feature type="domain" description="B box-type" evidence="5">
    <location>
        <begin position="207"/>
        <end position="253"/>
    </location>
</feature>
<dbReference type="PANTHER" id="PTHR25462:SF296">
    <property type="entry name" value="MEIOTIC P26, ISOFORM F"/>
    <property type="match status" value="1"/>
</dbReference>
<keyword evidence="3" id="KW-0863">Zinc-finger</keyword>
<dbReference type="Proteomes" id="UP001648503">
    <property type="component" value="Unassembled WGS sequence"/>
</dbReference>
<evidence type="ECO:0000313" key="6">
    <source>
        <dbReference type="EMBL" id="KAH6591365.1"/>
    </source>
</evidence>
<reference evidence="6 7" key="1">
    <citation type="submission" date="2021-02" db="EMBL/GenBank/DDBJ databases">
        <title>Variation within the Batrachochytrium salamandrivorans European outbreak.</title>
        <authorList>
            <person name="Kelly M."/>
            <person name="Pasmans F."/>
            <person name="Shea T.P."/>
            <person name="Munoz J.F."/>
            <person name="Carranza S."/>
            <person name="Cuomo C.A."/>
            <person name="Martel A."/>
        </authorList>
    </citation>
    <scope>NUCLEOTIDE SEQUENCE [LARGE SCALE GENOMIC DNA]</scope>
    <source>
        <strain evidence="6 7">AMFP18/2</strain>
    </source>
</reference>
<dbReference type="Gene3D" id="3.90.228.10">
    <property type="match status" value="1"/>
</dbReference>
<evidence type="ECO:0000259" key="5">
    <source>
        <dbReference type="PROSITE" id="PS50119"/>
    </source>
</evidence>
<dbReference type="CDD" id="cd19821">
    <property type="entry name" value="Bbox1_BBX-like"/>
    <property type="match status" value="1"/>
</dbReference>
<evidence type="ECO:0000256" key="2">
    <source>
        <dbReference type="ARBA" id="ARBA00022833"/>
    </source>
</evidence>
<dbReference type="Gene3D" id="3.30.160.60">
    <property type="entry name" value="Classic Zinc Finger"/>
    <property type="match status" value="1"/>
</dbReference>
<proteinExistence type="predicted"/>
<dbReference type="PANTHER" id="PTHR25462">
    <property type="entry name" value="BONUS, ISOFORM C-RELATED"/>
    <property type="match status" value="1"/>
</dbReference>
<feature type="region of interest" description="Disordered" evidence="4">
    <location>
        <begin position="533"/>
        <end position="552"/>
    </location>
</feature>
<evidence type="ECO:0000256" key="4">
    <source>
        <dbReference type="SAM" id="MobiDB-lite"/>
    </source>
</evidence>
<dbReference type="SMART" id="SM00336">
    <property type="entry name" value="BBOX"/>
    <property type="match status" value="2"/>
</dbReference>
<protein>
    <recommendedName>
        <fullName evidence="5">B box-type domain-containing protein</fullName>
    </recommendedName>
</protein>
<evidence type="ECO:0000256" key="3">
    <source>
        <dbReference type="PROSITE-ProRule" id="PRU00024"/>
    </source>
</evidence>
<dbReference type="EMBL" id="JAFCIX010000410">
    <property type="protein sequence ID" value="KAH6591365.1"/>
    <property type="molecule type" value="Genomic_DNA"/>
</dbReference>
<dbReference type="InterPro" id="IPR000315">
    <property type="entry name" value="Znf_B-box"/>
</dbReference>
<accession>A0ABQ8F6H7</accession>
<dbReference type="SUPFAM" id="SSF57845">
    <property type="entry name" value="B-box zinc-binding domain"/>
    <property type="match status" value="1"/>
</dbReference>
<dbReference type="PROSITE" id="PS50119">
    <property type="entry name" value="ZF_BBOX"/>
    <property type="match status" value="2"/>
</dbReference>
<gene>
    <name evidence="6" type="ORF">BASA50_008719</name>
</gene>
<keyword evidence="1" id="KW-0479">Metal-binding</keyword>
<feature type="domain" description="B box-type" evidence="5">
    <location>
        <begin position="264"/>
        <end position="306"/>
    </location>
</feature>
<dbReference type="Pfam" id="PF00643">
    <property type="entry name" value="zf-B_box"/>
    <property type="match status" value="2"/>
</dbReference>
<keyword evidence="2" id="KW-0862">Zinc</keyword>